<dbReference type="PANTHER" id="PTHR30595:SF6">
    <property type="entry name" value="SCHLAFEN ALBA-2 DOMAIN-CONTAINING PROTEIN"/>
    <property type="match status" value="1"/>
</dbReference>
<dbReference type="InterPro" id="IPR007421">
    <property type="entry name" value="Schlafen_AlbA_2_dom"/>
</dbReference>
<organism evidence="2 3">
    <name type="scientific">Aeromonas caviae</name>
    <name type="common">Aeromonas punctata</name>
    <dbReference type="NCBI Taxonomy" id="648"/>
    <lineage>
        <taxon>Bacteria</taxon>
        <taxon>Pseudomonadati</taxon>
        <taxon>Pseudomonadota</taxon>
        <taxon>Gammaproteobacteria</taxon>
        <taxon>Aeromonadales</taxon>
        <taxon>Aeromonadaceae</taxon>
        <taxon>Aeromonas</taxon>
    </lineage>
</organism>
<accession>A0A6S4TS05</accession>
<dbReference type="PANTHER" id="PTHR30595">
    <property type="entry name" value="GLPR-RELATED TRANSCRIPTIONAL REPRESSOR"/>
    <property type="match status" value="1"/>
</dbReference>
<dbReference type="RefSeq" id="WP_123247360.1">
    <property type="nucleotide sequence ID" value="NZ_AP021927.1"/>
</dbReference>
<dbReference type="AlphaFoldDB" id="A0A6S4TS05"/>
<evidence type="ECO:0000259" key="1">
    <source>
        <dbReference type="Pfam" id="PF04326"/>
    </source>
</evidence>
<dbReference type="EMBL" id="AP021927">
    <property type="protein sequence ID" value="BBQ31755.1"/>
    <property type="molecule type" value="Genomic_DNA"/>
</dbReference>
<protein>
    <recommendedName>
        <fullName evidence="1">Schlafen AlbA-2 domain-containing protein</fullName>
    </recommendedName>
</protein>
<evidence type="ECO:0000313" key="2">
    <source>
        <dbReference type="EMBL" id="BBQ31755.1"/>
    </source>
</evidence>
<evidence type="ECO:0000313" key="3">
    <source>
        <dbReference type="Proteomes" id="UP000515756"/>
    </source>
</evidence>
<proteinExistence type="predicted"/>
<dbReference type="Pfam" id="PF04326">
    <property type="entry name" value="SLFN_AlbA_2"/>
    <property type="match status" value="1"/>
</dbReference>
<dbReference type="Proteomes" id="UP000515756">
    <property type="component" value="Chromosome"/>
</dbReference>
<dbReference type="Gene3D" id="3.30.950.30">
    <property type="entry name" value="Schlafen, AAA domain"/>
    <property type="match status" value="1"/>
</dbReference>
<name>A0A6S4TS05_AERCA</name>
<reference evidence="2 3" key="1">
    <citation type="submission" date="2019-12" db="EMBL/GenBank/DDBJ databases">
        <title>complete genome sequences of Aeromonas caviae str. WP2-W18-ESBL-01 isolated from wastewater treatment plant effluent.</title>
        <authorList>
            <person name="Sekizuka T."/>
            <person name="Itokawa K."/>
            <person name="Yatsu K."/>
            <person name="Inamine Y."/>
            <person name="Kuroda M."/>
        </authorList>
    </citation>
    <scope>NUCLEOTIDE SEQUENCE [LARGE SCALE GENOMIC DNA]</scope>
    <source>
        <strain evidence="2 3">WP2-W18-ESBL-01</strain>
    </source>
</reference>
<sequence>MKTKKIQLPKLLELSVDKATNKVSNRESEHREFKLKFENNNLPKFAKTMAAFANRDGGVLFFGVKDKPRELIGIVEAEAPDDVVITNFLKEYFQPEILFESHVIEKHGLKIHALLVKPAHRKPIICKKSKSIRAEQGKPDKEVLREGAIYYRYSASTDEIKYADLIYMLDTERESYFKAMIDNITLLNKVGIDKAAVIDAHELSGNDQAASVYLTNDTAQKLNWIDSGSFVEDENEGGKAYYVVRKVEIKHGIEIQKPVDFANTHPLTKTALSKKVKIDNPYFDAVTWKLGIKDNPTYHIPSHHGLNKIHKYTEASANLILKSFPFDMKNRKDKFKEIYDEYHAALR</sequence>
<gene>
    <name evidence="2" type="ORF">WP2W18E01_33370</name>
</gene>
<dbReference type="InterPro" id="IPR038461">
    <property type="entry name" value="Schlafen_AlbA_2_dom_sf"/>
</dbReference>
<feature type="domain" description="Schlafen AlbA-2" evidence="1">
    <location>
        <begin position="27"/>
        <end position="160"/>
    </location>
</feature>